<name>A0AA36CUN3_9BILA</name>
<accession>A0AA36CUN3</accession>
<evidence type="ECO:0000313" key="3">
    <source>
        <dbReference type="Proteomes" id="UP001177023"/>
    </source>
</evidence>
<dbReference type="Gene3D" id="3.40.190.10">
    <property type="entry name" value="Periplasmic binding protein-like II"/>
    <property type="match status" value="1"/>
</dbReference>
<feature type="transmembrane region" description="Helical" evidence="1">
    <location>
        <begin position="67"/>
        <end position="88"/>
    </location>
</feature>
<keyword evidence="1" id="KW-0472">Membrane</keyword>
<feature type="non-terminal residue" evidence="2">
    <location>
        <position position="106"/>
    </location>
</feature>
<keyword evidence="1" id="KW-0812">Transmembrane</keyword>
<comment type="caution">
    <text evidence="2">The sequence shown here is derived from an EMBL/GenBank/DDBJ whole genome shotgun (WGS) entry which is preliminary data.</text>
</comment>
<dbReference type="EMBL" id="CATQJA010002640">
    <property type="protein sequence ID" value="CAJ0575606.1"/>
    <property type="molecule type" value="Genomic_DNA"/>
</dbReference>
<reference evidence="2" key="1">
    <citation type="submission" date="2023-06" db="EMBL/GenBank/DDBJ databases">
        <authorList>
            <person name="Delattre M."/>
        </authorList>
    </citation>
    <scope>NUCLEOTIDE SEQUENCE</scope>
    <source>
        <strain evidence="2">AF72</strain>
    </source>
</reference>
<evidence type="ECO:0000256" key="1">
    <source>
        <dbReference type="SAM" id="Phobius"/>
    </source>
</evidence>
<dbReference type="Proteomes" id="UP001177023">
    <property type="component" value="Unassembled WGS sequence"/>
</dbReference>
<organism evidence="2 3">
    <name type="scientific">Mesorhabditis spiculigera</name>
    <dbReference type="NCBI Taxonomy" id="96644"/>
    <lineage>
        <taxon>Eukaryota</taxon>
        <taxon>Metazoa</taxon>
        <taxon>Ecdysozoa</taxon>
        <taxon>Nematoda</taxon>
        <taxon>Chromadorea</taxon>
        <taxon>Rhabditida</taxon>
        <taxon>Rhabditina</taxon>
        <taxon>Rhabditomorpha</taxon>
        <taxon>Rhabditoidea</taxon>
        <taxon>Rhabditidae</taxon>
        <taxon>Mesorhabditinae</taxon>
        <taxon>Mesorhabditis</taxon>
    </lineage>
</organism>
<gene>
    <name evidence="2" type="ORF">MSPICULIGERA_LOCUS13915</name>
</gene>
<evidence type="ECO:0000313" key="2">
    <source>
        <dbReference type="EMBL" id="CAJ0575606.1"/>
    </source>
</evidence>
<keyword evidence="1" id="KW-1133">Transmembrane helix</keyword>
<dbReference type="SUPFAM" id="SSF53850">
    <property type="entry name" value="Periplasmic binding protein-like II"/>
    <property type="match status" value="1"/>
</dbReference>
<dbReference type="AlphaFoldDB" id="A0AA36CUN3"/>
<proteinExistence type="predicted"/>
<keyword evidence="3" id="KW-1185">Reference proteome</keyword>
<sequence>MKTGGLLNGVGYGIIGHKGSKLIPLINEALLNLKEKGELLRLEDKWWKQQSECNVETDLSPGLKFRAIVGLFYFIAVLLVLNLVFAVFENVICRSKKTLESTGLTS</sequence>
<protein>
    <submittedName>
        <fullName evidence="2">Uncharacterized protein</fullName>
    </submittedName>
</protein>